<dbReference type="PANTHER" id="PTHR43792">
    <property type="entry name" value="GNAT FAMILY, PUTATIVE (AFU_ORTHOLOGUE AFUA_3G00765)-RELATED-RELATED"/>
    <property type="match status" value="1"/>
</dbReference>
<protein>
    <recommendedName>
        <fullName evidence="1">N-acetyltransferase domain-containing protein</fullName>
    </recommendedName>
</protein>
<dbReference type="AlphaFoldDB" id="A0A167FET2"/>
<dbReference type="Proteomes" id="UP000077134">
    <property type="component" value="Unassembled WGS sequence"/>
</dbReference>
<reference evidence="2 3" key="1">
    <citation type="submission" date="2016-02" db="EMBL/GenBank/DDBJ databases">
        <title>Paenibacillus sp. LPB0068, isolated from Crassostrea gigas.</title>
        <authorList>
            <person name="Shin S.-K."/>
            <person name="Yi H."/>
        </authorList>
    </citation>
    <scope>NUCLEOTIDE SEQUENCE [LARGE SCALE GENOMIC DNA]</scope>
    <source>
        <strain evidence="2 3">LPB0068</strain>
    </source>
</reference>
<sequence length="104" mass="11960">MLAIRKEDRTPVGHAGLVYQNVEGKSETEVGYWISQNFWGQGYATESAIRWRDYGINTIGKRRLISIIQHANKTSIHVAIKNGMKHEKDVIFRNKNVALYSIDR</sequence>
<dbReference type="Gene3D" id="3.40.630.30">
    <property type="match status" value="1"/>
</dbReference>
<dbReference type="InterPro" id="IPR016181">
    <property type="entry name" value="Acyl_CoA_acyltransferase"/>
</dbReference>
<dbReference type="GO" id="GO:0016747">
    <property type="term" value="F:acyltransferase activity, transferring groups other than amino-acyl groups"/>
    <property type="evidence" value="ECO:0007669"/>
    <property type="project" value="InterPro"/>
</dbReference>
<dbReference type="SUPFAM" id="SSF55729">
    <property type="entry name" value="Acyl-CoA N-acyltransferases (Nat)"/>
    <property type="match status" value="1"/>
</dbReference>
<feature type="domain" description="N-acetyltransferase" evidence="1">
    <location>
        <begin position="3"/>
        <end position="85"/>
    </location>
</feature>
<keyword evidence="3" id="KW-1185">Reference proteome</keyword>
<dbReference type="PANTHER" id="PTHR43792:SF1">
    <property type="entry name" value="N-ACETYLTRANSFERASE DOMAIN-CONTAINING PROTEIN"/>
    <property type="match status" value="1"/>
</dbReference>
<evidence type="ECO:0000259" key="1">
    <source>
        <dbReference type="Pfam" id="PF13302"/>
    </source>
</evidence>
<gene>
    <name evidence="2" type="ORF">PNBC_03445</name>
</gene>
<evidence type="ECO:0000313" key="3">
    <source>
        <dbReference type="Proteomes" id="UP000077134"/>
    </source>
</evidence>
<dbReference type="RefSeq" id="WP_232510153.1">
    <property type="nucleotide sequence ID" value="NZ_CP017770.1"/>
</dbReference>
<name>A0A167FET2_9BACL</name>
<dbReference type="EMBL" id="LSFN01000005">
    <property type="protein sequence ID" value="OAB76478.1"/>
    <property type="molecule type" value="Genomic_DNA"/>
</dbReference>
<accession>A0A167FET2</accession>
<organism evidence="2 3">
    <name type="scientific">Paenibacillus crassostreae</name>
    <dbReference type="NCBI Taxonomy" id="1763538"/>
    <lineage>
        <taxon>Bacteria</taxon>
        <taxon>Bacillati</taxon>
        <taxon>Bacillota</taxon>
        <taxon>Bacilli</taxon>
        <taxon>Bacillales</taxon>
        <taxon>Paenibacillaceae</taxon>
        <taxon>Paenibacillus</taxon>
    </lineage>
</organism>
<dbReference type="InterPro" id="IPR051531">
    <property type="entry name" value="N-acetyltransferase"/>
</dbReference>
<dbReference type="Pfam" id="PF13302">
    <property type="entry name" value="Acetyltransf_3"/>
    <property type="match status" value="1"/>
</dbReference>
<comment type="caution">
    <text evidence="2">The sequence shown here is derived from an EMBL/GenBank/DDBJ whole genome shotgun (WGS) entry which is preliminary data.</text>
</comment>
<dbReference type="InterPro" id="IPR000182">
    <property type="entry name" value="GNAT_dom"/>
</dbReference>
<proteinExistence type="predicted"/>
<evidence type="ECO:0000313" key="2">
    <source>
        <dbReference type="EMBL" id="OAB76478.1"/>
    </source>
</evidence>